<comment type="caution">
    <text evidence="6">The sequence shown here is derived from an EMBL/GenBank/DDBJ whole genome shotgun (WGS) entry which is preliminary data.</text>
</comment>
<dbReference type="InParanoid" id="A0A1Y2DFX1"/>
<dbReference type="FunFam" id="3.40.605.10:FF:000050">
    <property type="entry name" value="Aldehyde dehydrogenase, mitochondrial"/>
    <property type="match status" value="1"/>
</dbReference>
<comment type="similarity">
    <text evidence="1 4">Belongs to the aldehyde dehydrogenase family.</text>
</comment>
<dbReference type="EMBL" id="MCGR01000080">
    <property type="protein sequence ID" value="ORY57984.1"/>
    <property type="molecule type" value="Genomic_DNA"/>
</dbReference>
<dbReference type="FunFam" id="3.40.309.10:FF:000012">
    <property type="entry name" value="Betaine aldehyde dehydrogenase"/>
    <property type="match status" value="1"/>
</dbReference>
<feature type="active site" evidence="3">
    <location>
        <position position="265"/>
    </location>
</feature>
<dbReference type="InterPro" id="IPR016160">
    <property type="entry name" value="Ald_DH_CS_CYS"/>
</dbReference>
<evidence type="ECO:0000256" key="4">
    <source>
        <dbReference type="RuleBase" id="RU003345"/>
    </source>
</evidence>
<dbReference type="STRING" id="106004.A0A1Y2DFX1"/>
<name>A0A1Y2DFX1_9BASI</name>
<dbReference type="PROSITE" id="PS00070">
    <property type="entry name" value="ALDEHYDE_DEHYDR_CYS"/>
    <property type="match status" value="1"/>
</dbReference>
<dbReference type="Gene3D" id="3.40.605.10">
    <property type="entry name" value="Aldehyde Dehydrogenase, Chain A, domain 1"/>
    <property type="match status" value="1"/>
</dbReference>
<evidence type="ECO:0000256" key="1">
    <source>
        <dbReference type="ARBA" id="ARBA00009986"/>
    </source>
</evidence>
<dbReference type="OrthoDB" id="310895at2759"/>
<dbReference type="Proteomes" id="UP000193467">
    <property type="component" value="Unassembled WGS sequence"/>
</dbReference>
<proteinExistence type="inferred from homology"/>
<sequence>MVAQLSLLAGRKASVPTQCFINNQWVDALDGETFETLNPATGEKIADVSSGKAADVDAAVKAAREAFNTTWGRNSLPDNRSALLHKLADLIERDQQHLGELESVNSGKGMRIARDFDIGDTIGCLRYYAGWAGKVTGETIEVSSKTKMVYTTLDPIGVCGQVIPWNYPIMMWAWKVAPALAAGCTIVMKPSELTPLTALALCDLIVEAGFPPGVVNVVPGYGATAGAAISSHMDIDKVAFTGSVATGRTIMVAAAQSNLKKVTLELGGKSPSIIFPSADLEQAASWSAMGVFYNSGQDCCAGTRLYVHDDIYDEFMSLLVAKAKACAIGDPWDDATSFGPLISAAQRDKVLKYIESGVSEGAKVATGGQKWPESKGFYVEPTILEDCKPHMKVVQEEIFGPVLVVSRFSTEEEVLKLANDSTYGLGAACFTGDAKQAMRVSGELQAGTVWVNLYGLLHSSVPFGGYKHSGIGRELGSAGVHEYCIVKAVQHNISEEMAWPV</sequence>
<reference evidence="6 7" key="1">
    <citation type="submission" date="2016-07" db="EMBL/GenBank/DDBJ databases">
        <title>Pervasive Adenine N6-methylation of Active Genes in Fungi.</title>
        <authorList>
            <consortium name="DOE Joint Genome Institute"/>
            <person name="Mondo S.J."/>
            <person name="Dannebaum R.O."/>
            <person name="Kuo R.C."/>
            <person name="Labutti K."/>
            <person name="Haridas S."/>
            <person name="Kuo A."/>
            <person name="Salamov A."/>
            <person name="Ahrendt S.R."/>
            <person name="Lipzen A."/>
            <person name="Sullivan W."/>
            <person name="Andreopoulos W.B."/>
            <person name="Clum A."/>
            <person name="Lindquist E."/>
            <person name="Daum C."/>
            <person name="Ramamoorthy G.K."/>
            <person name="Gryganskyi A."/>
            <person name="Culley D."/>
            <person name="Magnuson J.K."/>
            <person name="James T.Y."/>
            <person name="O'Malley M.A."/>
            <person name="Stajich J.E."/>
            <person name="Spatafora J.W."/>
            <person name="Visel A."/>
            <person name="Grigoriev I.V."/>
        </authorList>
    </citation>
    <scope>NUCLEOTIDE SEQUENCE [LARGE SCALE GENOMIC DNA]</scope>
    <source>
        <strain evidence="6 7">62-1032</strain>
    </source>
</reference>
<gene>
    <name evidence="6" type="ORF">BCR35DRAFT_309510</name>
</gene>
<accession>A0A1Y2DFX1</accession>
<dbReference type="InterPro" id="IPR029510">
    <property type="entry name" value="Ald_DH_CS_GLU"/>
</dbReference>
<protein>
    <submittedName>
        <fullName evidence="6">Putative aldehyde dehydrogenase</fullName>
    </submittedName>
</protein>
<dbReference type="SUPFAM" id="SSF53720">
    <property type="entry name" value="ALDH-like"/>
    <property type="match status" value="1"/>
</dbReference>
<dbReference type="Pfam" id="PF00171">
    <property type="entry name" value="Aldedh"/>
    <property type="match status" value="1"/>
</dbReference>
<dbReference type="Gene3D" id="3.40.309.10">
    <property type="entry name" value="Aldehyde Dehydrogenase, Chain A, domain 2"/>
    <property type="match status" value="1"/>
</dbReference>
<dbReference type="InterPro" id="IPR015590">
    <property type="entry name" value="Aldehyde_DH_dom"/>
</dbReference>
<dbReference type="PROSITE" id="PS00687">
    <property type="entry name" value="ALDEHYDE_DEHYDR_GLU"/>
    <property type="match status" value="1"/>
</dbReference>
<evidence type="ECO:0000313" key="6">
    <source>
        <dbReference type="EMBL" id="ORY57984.1"/>
    </source>
</evidence>
<evidence type="ECO:0000313" key="7">
    <source>
        <dbReference type="Proteomes" id="UP000193467"/>
    </source>
</evidence>
<dbReference type="InterPro" id="IPR016163">
    <property type="entry name" value="Ald_DH_C"/>
</dbReference>
<evidence type="ECO:0000256" key="2">
    <source>
        <dbReference type="ARBA" id="ARBA00023002"/>
    </source>
</evidence>
<dbReference type="AlphaFoldDB" id="A0A1Y2DFX1"/>
<organism evidence="6 7">
    <name type="scientific">Leucosporidium creatinivorum</name>
    <dbReference type="NCBI Taxonomy" id="106004"/>
    <lineage>
        <taxon>Eukaryota</taxon>
        <taxon>Fungi</taxon>
        <taxon>Dikarya</taxon>
        <taxon>Basidiomycota</taxon>
        <taxon>Pucciniomycotina</taxon>
        <taxon>Microbotryomycetes</taxon>
        <taxon>Leucosporidiales</taxon>
        <taxon>Leucosporidium</taxon>
    </lineage>
</organism>
<dbReference type="InterPro" id="IPR016162">
    <property type="entry name" value="Ald_DH_N"/>
</dbReference>
<evidence type="ECO:0000256" key="3">
    <source>
        <dbReference type="PROSITE-ProRule" id="PRU10007"/>
    </source>
</evidence>
<dbReference type="GO" id="GO:0016620">
    <property type="term" value="F:oxidoreductase activity, acting on the aldehyde or oxo group of donors, NAD or NADP as acceptor"/>
    <property type="evidence" value="ECO:0007669"/>
    <property type="project" value="InterPro"/>
</dbReference>
<keyword evidence="2 4" id="KW-0560">Oxidoreductase</keyword>
<dbReference type="PANTHER" id="PTHR11699">
    <property type="entry name" value="ALDEHYDE DEHYDROGENASE-RELATED"/>
    <property type="match status" value="1"/>
</dbReference>
<feature type="domain" description="Aldehyde dehydrogenase" evidence="5">
    <location>
        <begin position="25"/>
        <end position="489"/>
    </location>
</feature>
<keyword evidence="7" id="KW-1185">Reference proteome</keyword>
<dbReference type="CDD" id="cd07091">
    <property type="entry name" value="ALDH_F1-2_Ald2-like"/>
    <property type="match status" value="1"/>
</dbReference>
<evidence type="ECO:0000259" key="5">
    <source>
        <dbReference type="Pfam" id="PF00171"/>
    </source>
</evidence>
<dbReference type="InterPro" id="IPR016161">
    <property type="entry name" value="Ald_DH/histidinol_DH"/>
</dbReference>